<proteinExistence type="predicted"/>
<keyword evidence="1" id="KW-0472">Membrane</keyword>
<dbReference type="Pfam" id="PF10323">
    <property type="entry name" value="7TM_GPCR_Srv"/>
    <property type="match status" value="1"/>
</dbReference>
<keyword evidence="2" id="KW-1185">Reference proteome</keyword>
<sequence length="57" mass="6675">MDIIMFFTIPLYILVLITIIKNRNDEWLKHSFFTLMISTGIADICRILTLLLFSKLA</sequence>
<dbReference type="Proteomes" id="UP000887566">
    <property type="component" value="Unplaced"/>
</dbReference>
<name>A0A914WIN3_9BILA</name>
<keyword evidence="1" id="KW-1133">Transmembrane helix</keyword>
<accession>A0A914WIN3</accession>
<evidence type="ECO:0000256" key="1">
    <source>
        <dbReference type="SAM" id="Phobius"/>
    </source>
</evidence>
<feature type="transmembrane region" description="Helical" evidence="1">
    <location>
        <begin position="32"/>
        <end position="53"/>
    </location>
</feature>
<evidence type="ECO:0000313" key="2">
    <source>
        <dbReference type="Proteomes" id="UP000887566"/>
    </source>
</evidence>
<organism evidence="2 3">
    <name type="scientific">Plectus sambesii</name>
    <dbReference type="NCBI Taxonomy" id="2011161"/>
    <lineage>
        <taxon>Eukaryota</taxon>
        <taxon>Metazoa</taxon>
        <taxon>Ecdysozoa</taxon>
        <taxon>Nematoda</taxon>
        <taxon>Chromadorea</taxon>
        <taxon>Plectida</taxon>
        <taxon>Plectina</taxon>
        <taxon>Plectoidea</taxon>
        <taxon>Plectidae</taxon>
        <taxon>Plectus</taxon>
    </lineage>
</organism>
<dbReference type="AlphaFoldDB" id="A0A914WIN3"/>
<reference evidence="3" key="1">
    <citation type="submission" date="2022-11" db="UniProtKB">
        <authorList>
            <consortium name="WormBaseParasite"/>
        </authorList>
    </citation>
    <scope>IDENTIFICATION</scope>
</reference>
<dbReference type="WBParaSite" id="PSAMB.scaffold4130size15602.g23536.t1">
    <property type="protein sequence ID" value="PSAMB.scaffold4130size15602.g23536.t1"/>
    <property type="gene ID" value="PSAMB.scaffold4130size15602.g23536"/>
</dbReference>
<protein>
    <submittedName>
        <fullName evidence="3">Uncharacterized protein</fullName>
    </submittedName>
</protein>
<keyword evidence="1" id="KW-0812">Transmembrane</keyword>
<dbReference type="InterPro" id="IPR019426">
    <property type="entry name" value="7TM_GPCR_serpentine_rcpt_Srv"/>
</dbReference>
<feature type="transmembrane region" description="Helical" evidence="1">
    <location>
        <begin position="5"/>
        <end position="20"/>
    </location>
</feature>
<evidence type="ECO:0000313" key="3">
    <source>
        <dbReference type="WBParaSite" id="PSAMB.scaffold4130size15602.g23536.t1"/>
    </source>
</evidence>